<feature type="transmembrane region" description="Helical" evidence="12">
    <location>
        <begin position="148"/>
        <end position="168"/>
    </location>
</feature>
<dbReference type="OrthoDB" id="9769191at2"/>
<evidence type="ECO:0000256" key="12">
    <source>
        <dbReference type="SAM" id="Phobius"/>
    </source>
</evidence>
<dbReference type="AlphaFoldDB" id="A0A2P8H645"/>
<dbReference type="Gene3D" id="3.30.1360.60">
    <property type="entry name" value="Glucose permease domain IIB"/>
    <property type="match status" value="1"/>
</dbReference>
<comment type="subcellular location">
    <subcellularLocation>
        <location evidence="1">Cell membrane</location>
        <topology evidence="1">Multi-pass membrane protein</topology>
    </subcellularLocation>
</comment>
<evidence type="ECO:0000259" key="15">
    <source>
        <dbReference type="PROSITE" id="PS51103"/>
    </source>
</evidence>
<feature type="transmembrane region" description="Helical" evidence="12">
    <location>
        <begin position="115"/>
        <end position="136"/>
    </location>
</feature>
<keyword evidence="6" id="KW-0598">Phosphotransferase system</keyword>
<keyword evidence="9 12" id="KW-1133">Transmembrane helix</keyword>
<evidence type="ECO:0000256" key="1">
    <source>
        <dbReference type="ARBA" id="ARBA00004651"/>
    </source>
</evidence>
<reference evidence="16 17" key="1">
    <citation type="submission" date="2018-03" db="EMBL/GenBank/DDBJ databases">
        <title>Genomic Encyclopedia of Type Strains, Phase III (KMG-III): the genomes of soil and plant-associated and newly described type strains.</title>
        <authorList>
            <person name="Whitman W."/>
        </authorList>
    </citation>
    <scope>NUCLEOTIDE SEQUENCE [LARGE SCALE GENOMIC DNA]</scope>
    <source>
        <strain evidence="16 17">CGMCC 1.12259</strain>
    </source>
</reference>
<gene>
    <name evidence="16" type="ORF">B0H99_102354</name>
</gene>
<dbReference type="InterPro" id="IPR050558">
    <property type="entry name" value="PTS_Sugar-Specific_Components"/>
</dbReference>
<evidence type="ECO:0000259" key="14">
    <source>
        <dbReference type="PROSITE" id="PS51098"/>
    </source>
</evidence>
<dbReference type="Proteomes" id="UP000242682">
    <property type="component" value="Unassembled WGS sequence"/>
</dbReference>
<feature type="transmembrane region" description="Helical" evidence="12">
    <location>
        <begin position="203"/>
        <end position="228"/>
    </location>
</feature>
<evidence type="ECO:0000256" key="7">
    <source>
        <dbReference type="ARBA" id="ARBA00022692"/>
    </source>
</evidence>
<dbReference type="InterPro" id="IPR011297">
    <property type="entry name" value="PTS_IIABC_b_glu"/>
</dbReference>
<accession>A0A2P8H645</accession>
<feature type="domain" description="PTS EIIB type-1" evidence="14">
    <location>
        <begin position="9"/>
        <end position="91"/>
    </location>
</feature>
<dbReference type="GO" id="GO:0005886">
    <property type="term" value="C:plasma membrane"/>
    <property type="evidence" value="ECO:0007669"/>
    <property type="project" value="UniProtKB-SubCell"/>
</dbReference>
<evidence type="ECO:0000313" key="17">
    <source>
        <dbReference type="Proteomes" id="UP000242682"/>
    </source>
</evidence>
<dbReference type="Pfam" id="PF00358">
    <property type="entry name" value="PTS_EIIA_1"/>
    <property type="match status" value="1"/>
</dbReference>
<dbReference type="InterPro" id="IPR003352">
    <property type="entry name" value="PTS_EIIC"/>
</dbReference>
<dbReference type="PROSITE" id="PS51093">
    <property type="entry name" value="PTS_EIIA_TYPE_1"/>
    <property type="match status" value="1"/>
</dbReference>
<dbReference type="RefSeq" id="WP_106532344.1">
    <property type="nucleotide sequence ID" value="NZ_PYAT01000002.1"/>
</dbReference>
<evidence type="ECO:0000256" key="5">
    <source>
        <dbReference type="ARBA" id="ARBA00022679"/>
    </source>
</evidence>
<dbReference type="PROSITE" id="PS51103">
    <property type="entry name" value="PTS_EIIC_TYPE_1"/>
    <property type="match status" value="1"/>
</dbReference>
<keyword evidence="7 12" id="KW-0812">Transmembrane</keyword>
<sequence>MAAKIRDYSKLAKDILEAVGGEENVVSATRCATRLRIVLKRSKPEAKAAVSEMPGVITVVETGGQFQVVIGQHVGEVFEEFSSLVKLDTTNDVSENKGTIVNRVIATMSAVFAPFVYILAAAGILQGLLILINLLFPGFSGTGTYEVFSFISWAPFTFLPIFIAITAANHFKTNPYIAVAASAALVSPTWAEMAGRIAAGENITFLGMALSQTVYTSSVLPPLILVWLLSYLERFLNKRIHEIVRPLFVPFLCLIIMVPLTILVLGPLSTMGANGIANGYNFLAENAPIVAGAIIGGLWQVLVIFGVHWGITPMVLANFDLYGRDSFQAYQTIAVIAQIGAVLGVIIKAKSQETKKLGVSAGVTGLFGITEPAIYGVTLKFKKPFIFGSIAGAVGAMTASFFNPYYFAYAGLPGPLTIVNGISPEYPSSIWGILIGAAIAIILPIVLIQIFGFGENTVKKVVGEDPAEEQDQSETASTYENEEPIATPLRGQIVPLSQVSDEVFSSGAMGQGVAIEPLDNKLYAPFDGTVVMIALTKHAIGLRSNSGVELLAHIGLDTVKLDGKPFTLHVEDGAKIKKGDLLITFDKEAIQREGIKTTTPLIITNTHSYKEIIVENILDGIVGEKLLTVVK</sequence>
<dbReference type="InterPro" id="IPR018113">
    <property type="entry name" value="PTrfase_EIIB_Cys"/>
</dbReference>
<comment type="caution">
    <text evidence="16">The sequence shown here is derived from an EMBL/GenBank/DDBJ whole genome shotgun (WGS) entry which is preliminary data.</text>
</comment>
<dbReference type="Pfam" id="PF00367">
    <property type="entry name" value="PTS_EIIB"/>
    <property type="match status" value="1"/>
</dbReference>
<keyword evidence="3" id="KW-1003">Cell membrane</keyword>
<dbReference type="InterPro" id="IPR011055">
    <property type="entry name" value="Dup_hybrid_motif"/>
</dbReference>
<dbReference type="PANTHER" id="PTHR30175:SF1">
    <property type="entry name" value="PTS SYSTEM ARBUTIN-, CELLOBIOSE-, AND SALICIN-SPECIFIC EIIBC COMPONENT-RELATED"/>
    <property type="match status" value="1"/>
</dbReference>
<feature type="domain" description="PTS EIIC type-1" evidence="15">
    <location>
        <begin position="99"/>
        <end position="467"/>
    </location>
</feature>
<keyword evidence="10 12" id="KW-0472">Membrane</keyword>
<evidence type="ECO:0000256" key="10">
    <source>
        <dbReference type="ARBA" id="ARBA00023136"/>
    </source>
</evidence>
<dbReference type="Gene3D" id="2.70.70.10">
    <property type="entry name" value="Glucose Permease (Domain IIA)"/>
    <property type="match status" value="1"/>
</dbReference>
<feature type="transmembrane region" description="Helical" evidence="12">
    <location>
        <begin position="289"/>
        <end position="309"/>
    </location>
</feature>
<dbReference type="NCBIfam" id="TIGR00830">
    <property type="entry name" value="PTBA"/>
    <property type="match status" value="1"/>
</dbReference>
<dbReference type="SUPFAM" id="SSF51261">
    <property type="entry name" value="Duplicated hybrid motif"/>
    <property type="match status" value="1"/>
</dbReference>
<evidence type="ECO:0000313" key="16">
    <source>
        <dbReference type="EMBL" id="PSL41670.1"/>
    </source>
</evidence>
<dbReference type="EMBL" id="PYAT01000002">
    <property type="protein sequence ID" value="PSL41670.1"/>
    <property type="molecule type" value="Genomic_DNA"/>
</dbReference>
<keyword evidence="5" id="KW-0808">Transferase</keyword>
<name>A0A2P8H645_9BACL</name>
<dbReference type="SUPFAM" id="SSF55604">
    <property type="entry name" value="Glucose permease domain IIB"/>
    <property type="match status" value="1"/>
</dbReference>
<dbReference type="GO" id="GO:0015771">
    <property type="term" value="P:trehalose transport"/>
    <property type="evidence" value="ECO:0007669"/>
    <property type="project" value="TreeGrafter"/>
</dbReference>
<keyword evidence="17" id="KW-1185">Reference proteome</keyword>
<dbReference type="GO" id="GO:0016301">
    <property type="term" value="F:kinase activity"/>
    <property type="evidence" value="ECO:0007669"/>
    <property type="project" value="UniProtKB-KW"/>
</dbReference>
<keyword evidence="2" id="KW-0813">Transport</keyword>
<evidence type="ECO:0000256" key="3">
    <source>
        <dbReference type="ARBA" id="ARBA00022475"/>
    </source>
</evidence>
<evidence type="ECO:0000256" key="11">
    <source>
        <dbReference type="PROSITE-ProRule" id="PRU00421"/>
    </source>
</evidence>
<evidence type="ECO:0000256" key="6">
    <source>
        <dbReference type="ARBA" id="ARBA00022683"/>
    </source>
</evidence>
<evidence type="ECO:0000259" key="13">
    <source>
        <dbReference type="PROSITE" id="PS51093"/>
    </source>
</evidence>
<dbReference type="CDD" id="cd00212">
    <property type="entry name" value="PTS_IIB_glc"/>
    <property type="match status" value="1"/>
</dbReference>
<proteinExistence type="predicted"/>
<dbReference type="Pfam" id="PF02378">
    <property type="entry name" value="PTS_EIIC"/>
    <property type="match status" value="1"/>
</dbReference>
<dbReference type="InterPro" id="IPR036878">
    <property type="entry name" value="Glu_permease_IIB"/>
</dbReference>
<feature type="transmembrane region" description="Helical" evidence="12">
    <location>
        <begin position="248"/>
        <end position="268"/>
    </location>
</feature>
<feature type="active site" description="Phosphocysteine intermediate; for EIIB activity" evidence="11">
    <location>
        <position position="31"/>
    </location>
</feature>
<feature type="transmembrane region" description="Helical" evidence="12">
    <location>
        <begin position="174"/>
        <end position="191"/>
    </location>
</feature>
<organism evidence="16 17">
    <name type="scientific">Planomicrobium soli</name>
    <dbReference type="NCBI Taxonomy" id="1176648"/>
    <lineage>
        <taxon>Bacteria</taxon>
        <taxon>Bacillati</taxon>
        <taxon>Bacillota</taxon>
        <taxon>Bacilli</taxon>
        <taxon>Bacillales</taxon>
        <taxon>Caryophanaceae</taxon>
        <taxon>Planomicrobium</taxon>
    </lineage>
</organism>
<dbReference type="PROSITE" id="PS51098">
    <property type="entry name" value="PTS_EIIB_TYPE_1"/>
    <property type="match status" value="1"/>
</dbReference>
<keyword evidence="4" id="KW-0762">Sugar transport</keyword>
<dbReference type="InterPro" id="IPR013013">
    <property type="entry name" value="PTS_EIIC_1"/>
</dbReference>
<dbReference type="PANTHER" id="PTHR30175">
    <property type="entry name" value="PHOSPHOTRANSFERASE SYSTEM TRANSPORT PROTEIN"/>
    <property type="match status" value="1"/>
</dbReference>
<feature type="transmembrane region" description="Helical" evidence="12">
    <location>
        <begin position="329"/>
        <end position="347"/>
    </location>
</feature>
<feature type="domain" description="PTS EIIA type-1" evidence="13">
    <location>
        <begin position="501"/>
        <end position="605"/>
    </location>
</feature>
<dbReference type="InterPro" id="IPR001127">
    <property type="entry name" value="PTS_EIIA_1_perm"/>
</dbReference>
<feature type="transmembrane region" description="Helical" evidence="12">
    <location>
        <begin position="429"/>
        <end position="451"/>
    </location>
</feature>
<dbReference type="InterPro" id="IPR001996">
    <property type="entry name" value="PTS_IIB_1"/>
</dbReference>
<dbReference type="NCBIfam" id="TIGR01995">
    <property type="entry name" value="PTS-II-ABC-beta"/>
    <property type="match status" value="1"/>
</dbReference>
<keyword evidence="8" id="KW-0418">Kinase</keyword>
<dbReference type="GO" id="GO:0009401">
    <property type="term" value="P:phosphoenolpyruvate-dependent sugar phosphotransferase system"/>
    <property type="evidence" value="ECO:0007669"/>
    <property type="project" value="UniProtKB-KW"/>
</dbReference>
<evidence type="ECO:0000256" key="4">
    <source>
        <dbReference type="ARBA" id="ARBA00022597"/>
    </source>
</evidence>
<dbReference type="FunFam" id="2.70.70.10:FF:000001">
    <property type="entry name" value="PTS system glucose-specific IIA component"/>
    <property type="match status" value="1"/>
</dbReference>
<protein>
    <submittedName>
        <fullName evidence="16">PTS system beta-glucosides-specific IIC component</fullName>
    </submittedName>
</protein>
<dbReference type="GO" id="GO:0090589">
    <property type="term" value="F:protein-phosphocysteine-trehalose phosphotransferase system transporter activity"/>
    <property type="evidence" value="ECO:0007669"/>
    <property type="project" value="TreeGrafter"/>
</dbReference>
<evidence type="ECO:0000256" key="9">
    <source>
        <dbReference type="ARBA" id="ARBA00022989"/>
    </source>
</evidence>
<evidence type="ECO:0000256" key="2">
    <source>
        <dbReference type="ARBA" id="ARBA00022448"/>
    </source>
</evidence>
<evidence type="ECO:0000256" key="8">
    <source>
        <dbReference type="ARBA" id="ARBA00022777"/>
    </source>
</evidence>
<dbReference type="GO" id="GO:0008982">
    <property type="term" value="F:protein-N(PI)-phosphohistidine-sugar phosphotransferase activity"/>
    <property type="evidence" value="ECO:0007669"/>
    <property type="project" value="InterPro"/>
</dbReference>
<feature type="transmembrane region" description="Helical" evidence="12">
    <location>
        <begin position="385"/>
        <end position="409"/>
    </location>
</feature>